<dbReference type="PANTHER" id="PTHR31917">
    <property type="entry name" value="AGENET DOMAIN-CONTAINING PROTEIN-RELATED"/>
    <property type="match status" value="1"/>
</dbReference>
<feature type="domain" description="Agenet" evidence="1">
    <location>
        <begin position="2"/>
        <end position="70"/>
    </location>
</feature>
<dbReference type="Gene3D" id="2.30.30.140">
    <property type="match status" value="1"/>
</dbReference>
<keyword evidence="3" id="KW-1185">Reference proteome</keyword>
<dbReference type="Proteomes" id="UP001054252">
    <property type="component" value="Unassembled WGS sequence"/>
</dbReference>
<evidence type="ECO:0000259" key="1">
    <source>
        <dbReference type="SMART" id="SM00743"/>
    </source>
</evidence>
<dbReference type="CDD" id="cd20405">
    <property type="entry name" value="Tudor_Agenet_AtDUF_rpt1_3"/>
    <property type="match status" value="1"/>
</dbReference>
<dbReference type="CDD" id="cd20406">
    <property type="entry name" value="Tudor_Agenet_AtDUF_rpt2_4"/>
    <property type="match status" value="1"/>
</dbReference>
<protein>
    <recommendedName>
        <fullName evidence="1">Agenet domain-containing protein</fullName>
    </recommendedName>
</protein>
<dbReference type="AlphaFoldDB" id="A0AAV5IW36"/>
<evidence type="ECO:0000313" key="3">
    <source>
        <dbReference type="Proteomes" id="UP001054252"/>
    </source>
</evidence>
<comment type="caution">
    <text evidence="2">The sequence shown here is derived from an EMBL/GenBank/DDBJ whole genome shotgun (WGS) entry which is preliminary data.</text>
</comment>
<proteinExistence type="predicted"/>
<gene>
    <name evidence="2" type="ORF">SLEP1_g16197</name>
</gene>
<reference evidence="2 3" key="1">
    <citation type="journal article" date="2021" name="Commun. Biol.">
        <title>The genome of Shorea leprosula (Dipterocarpaceae) highlights the ecological relevance of drought in aseasonal tropical rainforests.</title>
        <authorList>
            <person name="Ng K.K.S."/>
            <person name="Kobayashi M.J."/>
            <person name="Fawcett J.A."/>
            <person name="Hatakeyama M."/>
            <person name="Paape T."/>
            <person name="Ng C.H."/>
            <person name="Ang C.C."/>
            <person name="Tnah L.H."/>
            <person name="Lee C.T."/>
            <person name="Nishiyama T."/>
            <person name="Sese J."/>
            <person name="O'Brien M.J."/>
            <person name="Copetti D."/>
            <person name="Mohd Noor M.I."/>
            <person name="Ong R.C."/>
            <person name="Putra M."/>
            <person name="Sireger I.Z."/>
            <person name="Indrioko S."/>
            <person name="Kosugi Y."/>
            <person name="Izuno A."/>
            <person name="Isagi Y."/>
            <person name="Lee S.L."/>
            <person name="Shimizu K.K."/>
        </authorList>
    </citation>
    <scope>NUCLEOTIDE SEQUENCE [LARGE SCALE GENOMIC DNA]</scope>
    <source>
        <strain evidence="2">214</strain>
    </source>
</reference>
<dbReference type="SMART" id="SM00743">
    <property type="entry name" value="Agenet"/>
    <property type="match status" value="2"/>
</dbReference>
<dbReference type="InterPro" id="IPR014002">
    <property type="entry name" value="Agenet_dom_plant"/>
</dbReference>
<evidence type="ECO:0000313" key="2">
    <source>
        <dbReference type="EMBL" id="GKV03971.1"/>
    </source>
</evidence>
<dbReference type="EMBL" id="BPVZ01000021">
    <property type="protein sequence ID" value="GKV03971.1"/>
    <property type="molecule type" value="Genomic_DNA"/>
</dbReference>
<dbReference type="InterPro" id="IPR008395">
    <property type="entry name" value="Agenet-like_dom"/>
</dbReference>
<dbReference type="PANTHER" id="PTHR31917:SF148">
    <property type="entry name" value="DUF724 DOMAIN-CONTAINING PROTEIN 2"/>
    <property type="match status" value="1"/>
</dbReference>
<accession>A0AAV5IW36</accession>
<sequence length="158" mass="18528">MAIFEKGDKVEVCSKEQGFLGSYYEATVINPIDGGEYQVQYKNLVTDDMSQQLIETVTAEELRPLPPLMKRPNEFWCTEEVDVFDNDGWWVGTVVGRQKKRYKVYFASCDQTLWFPIFKLRRHLNWCNGKWFSSNKRAAETQFEHLIIQKKANLSCQN</sequence>
<name>A0AAV5IW36_9ROSI</name>
<dbReference type="Pfam" id="PF05641">
    <property type="entry name" value="Agenet"/>
    <property type="match status" value="2"/>
</dbReference>
<organism evidence="2 3">
    <name type="scientific">Rubroshorea leprosula</name>
    <dbReference type="NCBI Taxonomy" id="152421"/>
    <lineage>
        <taxon>Eukaryota</taxon>
        <taxon>Viridiplantae</taxon>
        <taxon>Streptophyta</taxon>
        <taxon>Embryophyta</taxon>
        <taxon>Tracheophyta</taxon>
        <taxon>Spermatophyta</taxon>
        <taxon>Magnoliopsida</taxon>
        <taxon>eudicotyledons</taxon>
        <taxon>Gunneridae</taxon>
        <taxon>Pentapetalae</taxon>
        <taxon>rosids</taxon>
        <taxon>malvids</taxon>
        <taxon>Malvales</taxon>
        <taxon>Dipterocarpaceae</taxon>
        <taxon>Rubroshorea</taxon>
    </lineage>
</organism>
<feature type="domain" description="Agenet" evidence="1">
    <location>
        <begin position="73"/>
        <end position="128"/>
    </location>
</feature>